<dbReference type="InterPro" id="IPR054496">
    <property type="entry name" value="E217_GP41"/>
</dbReference>
<proteinExistence type="predicted"/>
<comment type="caution">
    <text evidence="1">The sequence shown here is derived from an EMBL/GenBank/DDBJ whole genome shotgun (WGS) entry which is preliminary data.</text>
</comment>
<dbReference type="AlphaFoldDB" id="A0A0A2XRB7"/>
<accession>A0A0A2XRB7</accession>
<evidence type="ECO:0000313" key="2">
    <source>
        <dbReference type="Proteomes" id="UP000030526"/>
    </source>
</evidence>
<dbReference type="RefSeq" id="WP_039083585.1">
    <property type="nucleotide sequence ID" value="NZ_JPXS01000015.1"/>
</dbReference>
<reference evidence="1 2" key="1">
    <citation type="submission" date="2014-08" db="EMBL/GenBank/DDBJ databases">
        <title>Chaperone-usher fimbriae in a diverse selection of Gallibacterium genomes.</title>
        <authorList>
            <person name="Kudirkiene E."/>
            <person name="Bager R.J."/>
            <person name="Johnson T.J."/>
            <person name="Bojesen A.M."/>
        </authorList>
    </citation>
    <scope>NUCLEOTIDE SEQUENCE [LARGE SCALE GENOMIC DNA]</scope>
    <source>
        <strain evidence="1 2">20558/3kl.</strain>
    </source>
</reference>
<name>A0A0A2XRB7_9PAST</name>
<dbReference type="EMBL" id="JPXS01000015">
    <property type="protein sequence ID" value="KGQ33210.1"/>
    <property type="molecule type" value="Genomic_DNA"/>
</dbReference>
<evidence type="ECO:0000313" key="1">
    <source>
        <dbReference type="EMBL" id="KGQ33210.1"/>
    </source>
</evidence>
<organism evidence="1 2">
    <name type="scientific">Gallibacterium anatis</name>
    <dbReference type="NCBI Taxonomy" id="750"/>
    <lineage>
        <taxon>Bacteria</taxon>
        <taxon>Pseudomonadati</taxon>
        <taxon>Pseudomonadota</taxon>
        <taxon>Gammaproteobacteria</taxon>
        <taxon>Pasteurellales</taxon>
        <taxon>Pasteurellaceae</taxon>
        <taxon>Gallibacterium</taxon>
    </lineage>
</organism>
<dbReference type="Pfam" id="PF22759">
    <property type="entry name" value="E217_GP41"/>
    <property type="match status" value="1"/>
</dbReference>
<protein>
    <submittedName>
        <fullName evidence="1">Uncharacterized protein</fullName>
    </submittedName>
</protein>
<sequence>MSFSKKRLKVTLYLGEKDKAFDDKGNNTVTLENFRVSAQIQSGNGQGVSPTAKIMIWGLSQNIINQITKIHWNTELSNLNSVKLEADNGDGIYHVVYQGTISFAYPNFGSAPENILTIDSVTALNHQVVPAKPISVNGIADVGKIIETICNNMGMRFENNGVDLKLSNPYLPQTELEKIRRLCETANFSLYIDKDTIAIAPKDQPRKTKVALLSPSTGLIGYPVPNLQGITLKALYDPSVIFGGVIEIKDSLIEMANGQWRVFGITYYLESELPNGRWEMEIQCANLTGGAKVAK</sequence>
<dbReference type="Proteomes" id="UP000030526">
    <property type="component" value="Unassembled WGS sequence"/>
</dbReference>
<gene>
    <name evidence="1" type="ORF">JP32_03140</name>
</gene>